<gene>
    <name evidence="2" type="ORF">DID88_004721</name>
</gene>
<organism evidence="2 3">
    <name type="scientific">Monilinia fructigena</name>
    <dbReference type="NCBI Taxonomy" id="38457"/>
    <lineage>
        <taxon>Eukaryota</taxon>
        <taxon>Fungi</taxon>
        <taxon>Dikarya</taxon>
        <taxon>Ascomycota</taxon>
        <taxon>Pezizomycotina</taxon>
        <taxon>Leotiomycetes</taxon>
        <taxon>Helotiales</taxon>
        <taxon>Sclerotiniaceae</taxon>
        <taxon>Monilinia</taxon>
    </lineage>
</organism>
<protein>
    <submittedName>
        <fullName evidence="2">Uncharacterized protein</fullName>
    </submittedName>
</protein>
<dbReference type="EMBL" id="QKRW01000022">
    <property type="protein sequence ID" value="RAL62880.1"/>
    <property type="molecule type" value="Genomic_DNA"/>
</dbReference>
<evidence type="ECO:0000313" key="2">
    <source>
        <dbReference type="EMBL" id="RAL62880.1"/>
    </source>
</evidence>
<feature type="compositionally biased region" description="Basic residues" evidence="1">
    <location>
        <begin position="159"/>
        <end position="168"/>
    </location>
</feature>
<proteinExistence type="predicted"/>
<sequence length="220" mass="24244">MRTRASDLLHPLAFQHIGTIQGTVPIPPVVIPAGTPAFQAVITKLEQMEREATLRRVALEGYAKAVEAFVRNSPDEQKEVCSGDSGGYIGLPESTPLRDRCCKATVQNFLRGGPQDPEHINSGRTRRQNASPRKNAPPHQNKVGNPESWARRRSDRRQPVTRHQRARGKNGPSHLRPGRTRDAPSPRPALPYPGGHYEGRTPDLSQGHPPAVGYPYRLGS</sequence>
<accession>A0A395IRF4</accession>
<comment type="caution">
    <text evidence="2">The sequence shown here is derived from an EMBL/GenBank/DDBJ whole genome shotgun (WGS) entry which is preliminary data.</text>
</comment>
<evidence type="ECO:0000256" key="1">
    <source>
        <dbReference type="SAM" id="MobiDB-lite"/>
    </source>
</evidence>
<name>A0A395IRF4_9HELO</name>
<evidence type="ECO:0000313" key="3">
    <source>
        <dbReference type="Proteomes" id="UP000249056"/>
    </source>
</evidence>
<reference evidence="2 3" key="1">
    <citation type="submission" date="2018-06" db="EMBL/GenBank/DDBJ databases">
        <title>Genome Sequence of the Brown Rot Fungal Pathogen Monilinia fructigena.</title>
        <authorList>
            <person name="Landi L."/>
            <person name="De Miccolis Angelini R.M."/>
            <person name="Pollastro S."/>
            <person name="Abate D."/>
            <person name="Faretra F."/>
            <person name="Romanazzi G."/>
        </authorList>
    </citation>
    <scope>NUCLEOTIDE SEQUENCE [LARGE SCALE GENOMIC DNA]</scope>
    <source>
        <strain evidence="2 3">Mfrg269</strain>
    </source>
</reference>
<feature type="compositionally biased region" description="Basic and acidic residues" evidence="1">
    <location>
        <begin position="149"/>
        <end position="158"/>
    </location>
</feature>
<dbReference type="AlphaFoldDB" id="A0A395IRF4"/>
<dbReference type="Proteomes" id="UP000249056">
    <property type="component" value="Unassembled WGS sequence"/>
</dbReference>
<feature type="region of interest" description="Disordered" evidence="1">
    <location>
        <begin position="109"/>
        <end position="220"/>
    </location>
</feature>
<keyword evidence="3" id="KW-1185">Reference proteome</keyword>